<name>A0A9P0GEW3_9CUCU</name>
<feature type="compositionally biased region" description="Basic and acidic residues" evidence="1">
    <location>
        <begin position="511"/>
        <end position="521"/>
    </location>
</feature>
<feature type="region of interest" description="Disordered" evidence="1">
    <location>
        <begin position="1537"/>
        <end position="1561"/>
    </location>
</feature>
<evidence type="ECO:0000256" key="2">
    <source>
        <dbReference type="SAM" id="Phobius"/>
    </source>
</evidence>
<feature type="compositionally biased region" description="Polar residues" evidence="1">
    <location>
        <begin position="528"/>
        <end position="555"/>
    </location>
</feature>
<dbReference type="EMBL" id="OV651832">
    <property type="protein sequence ID" value="CAH1107285.1"/>
    <property type="molecule type" value="Genomic_DNA"/>
</dbReference>
<evidence type="ECO:0000313" key="4">
    <source>
        <dbReference type="Proteomes" id="UP001153636"/>
    </source>
</evidence>
<gene>
    <name evidence="3" type="ORF">PSYICH_LOCUS7869</name>
</gene>
<sequence length="1561" mass="172677">MFFVNFLTLITCDRDTSLYCQNNIYCQVKSNNSKILFKMRIPSDIIVIIFVITIPLLATMITMHTKYMPLRKMQDMMALGWNSLSRATYQPSTDLPFDGQCVINFTGLIFQTSSYVALFQPVNCEFWDIGSRNISFFRLAETHIQIEGHCQCRGKKYPANKTDTEIQKTSRRMKKTNPSYTATTRTALEEPGTKNLRTTDGIQKMKSTQNPRGTNTLKDTGTEVLQTTEGENNMNISEKPIATQLTQGLGTERVRTTEATERTKSSQARDLEEIATEVTQTIRSMDNTNSSEKPILTQVTQELGTKRLLTTEEATAKTKSSLTPDSEDLGVEELQTNEAIEKTKSPQNPVITETIEDLSVQGLQSSESVEKTKLTQNPIATKTFGDFSETINEAQSSKKEDSKIQSKSDIYFDTKETTKEGSEIQSKSDMYFDTKETTKEGSEIQSNNDMYFNTKETTKEGSEIQSKNDDMYFDTKEPTKEGSEIQSKNDMYFDTKETTKEGSEIQSKSDTYFDTKGTSDFRKHKVKSNSSLTETPSTISSFYNKQESNSNNTEIEISDAEFEGSSSSGISLDSVQVQDESKSSFSASNEGTSEYIKHEITPPMPLNVPNIPPIFITRESKKVSTRAGVMNTQSKGDMMILTKKLYNNYKKEGNLSVGFDYSHENTANIYAEIEKSNSEYKRFIALLFNKNQNNSGSALSIDSSEVDLVSIPEETSMYDSIITKETPSSSSASFENIHIPTQIEKPISTGGSVLSRGETSKNSEFMSLFSRYLKENINIFTTEMSENLLTKGYLNNRGKESEIISNKVKIPSYLTSDCSSSILEGIASDINQEYKSDSQYINSLSTGYSYHKKETETEQVSLEHETIKSSAVTLFNQDISESESQKQYSVLGKTYSSLQNFGSSSTEQPSYSSDTSENVSTDIEKFGSISSKTSLLFSSTDQTQNVSQLTELYSKEESSNLSREIERYSPEYGVEEVASGSSEYLIKRNIYSKDSSSNIPIETSESDLPKSSEFSSSSYPKNQTKIFTVEATLDRSDYARSTLTDTSITNKETDSSFSSTGYSSYYKNKLASDSTEVTISSLLFSTVGRSESEKSQSIGFFPIGEQEFGSISTAYSSYSRENFITVTNNSKEISRTSASGTASGISEFEIFLSTDSSNLYQSNTDIISQSLGFSSTGYSGYPMKESQSISADPPLSDVLYFTESSELPLSEDISNRALENVITTADTSSISKHETLSSTTSSLYSKQDSNSNPPFSVILYSEYSYSTETSEQLLSEDLSNQAMGNVITTADTSTISEHETLSSTSFLYRKQDSNSNPPSSVVMYTGYSYFTESSELLLSEDISNRALGNVITKADTSTISKYETPSSTTSSLYSNEESNSNLQSSVVMYSGYSYSTESSELLISEDISNRALRNAITIADTSTISKHESLSSTTSSLYSKQDSNSNPPSSVVFYSGYSTYSTESSELLPSEDISNRALGNVITTADASTISKHESISSTISSLYSKQESNSNRAELESSLSFGMSLDSVQVQDISESSFSIPSDGSSGISEYMNSISSSSE</sequence>
<feature type="compositionally biased region" description="Basic and acidic residues" evidence="1">
    <location>
        <begin position="430"/>
        <end position="442"/>
    </location>
</feature>
<feature type="region of interest" description="Disordered" evidence="1">
    <location>
        <begin position="161"/>
        <end position="181"/>
    </location>
</feature>
<evidence type="ECO:0000256" key="1">
    <source>
        <dbReference type="SAM" id="MobiDB-lite"/>
    </source>
</evidence>
<keyword evidence="2" id="KW-0472">Membrane</keyword>
<feature type="region of interest" description="Disordered" evidence="1">
    <location>
        <begin position="251"/>
        <end position="270"/>
    </location>
</feature>
<organism evidence="3 4">
    <name type="scientific">Psylliodes chrysocephalus</name>
    <dbReference type="NCBI Taxonomy" id="3402493"/>
    <lineage>
        <taxon>Eukaryota</taxon>
        <taxon>Metazoa</taxon>
        <taxon>Ecdysozoa</taxon>
        <taxon>Arthropoda</taxon>
        <taxon>Hexapoda</taxon>
        <taxon>Insecta</taxon>
        <taxon>Pterygota</taxon>
        <taxon>Neoptera</taxon>
        <taxon>Endopterygota</taxon>
        <taxon>Coleoptera</taxon>
        <taxon>Polyphaga</taxon>
        <taxon>Cucujiformia</taxon>
        <taxon>Chrysomeloidea</taxon>
        <taxon>Chrysomelidae</taxon>
        <taxon>Galerucinae</taxon>
        <taxon>Alticini</taxon>
        <taxon>Psylliodes</taxon>
    </lineage>
</organism>
<dbReference type="Proteomes" id="UP001153636">
    <property type="component" value="Chromosome 20"/>
</dbReference>
<feature type="compositionally biased region" description="Low complexity" evidence="1">
    <location>
        <begin position="565"/>
        <end position="574"/>
    </location>
</feature>
<accession>A0A9P0GEW3</accession>
<feature type="transmembrane region" description="Helical" evidence="2">
    <location>
        <begin position="45"/>
        <end position="63"/>
    </location>
</feature>
<reference evidence="3" key="1">
    <citation type="submission" date="2022-01" db="EMBL/GenBank/DDBJ databases">
        <authorList>
            <person name="King R."/>
        </authorList>
    </citation>
    <scope>NUCLEOTIDE SEQUENCE</scope>
</reference>
<keyword evidence="2" id="KW-1133">Transmembrane helix</keyword>
<keyword evidence="4" id="KW-1185">Reference proteome</keyword>
<keyword evidence="2" id="KW-0812">Transmembrane</keyword>
<feature type="compositionally biased region" description="Polar residues" evidence="1">
    <location>
        <begin position="575"/>
        <end position="590"/>
    </location>
</feature>
<feature type="region of interest" description="Disordered" evidence="1">
    <location>
        <begin position="996"/>
        <end position="1017"/>
    </location>
</feature>
<feature type="compositionally biased region" description="Basic and acidic residues" evidence="1">
    <location>
        <begin position="456"/>
        <end position="483"/>
    </location>
</feature>
<evidence type="ECO:0000313" key="3">
    <source>
        <dbReference type="EMBL" id="CAH1107285.1"/>
    </source>
</evidence>
<protein>
    <submittedName>
        <fullName evidence="3">Uncharacterized protein</fullName>
    </submittedName>
</protein>
<feature type="compositionally biased region" description="Basic and acidic residues" evidence="1">
    <location>
        <begin position="491"/>
        <end position="503"/>
    </location>
</feature>
<feature type="region of interest" description="Disordered" evidence="1">
    <location>
        <begin position="418"/>
        <end position="590"/>
    </location>
</feature>
<proteinExistence type="predicted"/>
<feature type="compositionally biased region" description="Polar residues" evidence="1">
    <location>
        <begin position="443"/>
        <end position="455"/>
    </location>
</feature>
<feature type="compositionally biased region" description="Basic and acidic residues" evidence="1">
    <location>
        <begin position="252"/>
        <end position="270"/>
    </location>
</feature>